<feature type="compositionally biased region" description="Low complexity" evidence="1">
    <location>
        <begin position="41"/>
        <end position="62"/>
    </location>
</feature>
<evidence type="ECO:0000256" key="3">
    <source>
        <dbReference type="SAM" id="SignalP"/>
    </source>
</evidence>
<dbReference type="InParanoid" id="A0A2N3N8W6"/>
<feature type="compositionally biased region" description="Pro residues" evidence="1">
    <location>
        <begin position="359"/>
        <end position="369"/>
    </location>
</feature>
<feature type="region of interest" description="Disordered" evidence="1">
    <location>
        <begin position="624"/>
        <end position="659"/>
    </location>
</feature>
<dbReference type="OrthoDB" id="3366093at2759"/>
<feature type="compositionally biased region" description="Polar residues" evidence="1">
    <location>
        <begin position="274"/>
        <end position="283"/>
    </location>
</feature>
<keyword evidence="3" id="KW-0732">Signal</keyword>
<dbReference type="GO" id="GO:0006972">
    <property type="term" value="P:hyperosmotic response"/>
    <property type="evidence" value="ECO:0007669"/>
    <property type="project" value="TreeGrafter"/>
</dbReference>
<keyword evidence="2" id="KW-0472">Membrane</keyword>
<evidence type="ECO:0000313" key="4">
    <source>
        <dbReference type="EMBL" id="PKS08812.1"/>
    </source>
</evidence>
<sequence>MQPKTWTLALVLASFASTALAEADRPRIYFPRHVKRQFVNSTSTQQETFPPTTELPLETSTPESEDDTSTNPVDTTESITDTITESLAESSSSSLELIRDTSDILTLSIPTTVVVTTTVPTPVKDSSISSEPTQTTEPAEREGDETSSEATYPSGGEKDASETKTTTTTGSSSSGILLAPTGVVTEDPEETPTDPATETTTSDKVDTPADTTAPPAKSTEEPTEDEPTEEEPAKETTTTSEVVVIPVLPTDSSQVVTAQEPAPTDAPVEEETTVAAQPTTTSKGPLDGVVDPIESVISSILGPDTPVVNATEIIPNPDPTPTDTPQTVTPQEPSPTDPPTENTDVPQTNDPSPTVTPQDPSPTDPPPTVTPQEPEPTDPTVTPQEPGPTGEPEPPTDTTVPPPDTTTSGDPGITPAPGGAGNTTVSEPPPDTTSSEPLPPPAADTTTFTSVPVAATVTGKEAWLGTKLAADDATATGDAELPAPTNSEELPAGMPKTIDASDDDVTQPAGTTLIRIVFDRRLHYEFVAENFTAAQQIFTFLPMVISYGEGVDETDVRMLRLVPIETKQKKGWITTAAMAYVPTSIIDALQIDIHLTNSALYHHPSALAYELASAIDPSYGIFPGSEGEVTNGENSGPGGSPFTNGEDSSTTEEQTPSQKGATVGIAFGAVSVAVAYGAAMFLVARRYKRKKQAHRRASSVTEVTSSDMRYSGSGSPAGAMMGGALLSRDFSSYGGVAGGRESHGSGRSGAGNSARTAYISAPVAAENSLGWN</sequence>
<dbReference type="GO" id="GO:0005034">
    <property type="term" value="F:osmosensor activity"/>
    <property type="evidence" value="ECO:0007669"/>
    <property type="project" value="InterPro"/>
</dbReference>
<dbReference type="GO" id="GO:0031505">
    <property type="term" value="P:fungal-type cell wall organization"/>
    <property type="evidence" value="ECO:0007669"/>
    <property type="project" value="TreeGrafter"/>
</dbReference>
<feature type="compositionally biased region" description="Low complexity" evidence="1">
    <location>
        <begin position="405"/>
        <end position="415"/>
    </location>
</feature>
<accession>A0A2N3N8W6</accession>
<feature type="compositionally biased region" description="Pro residues" evidence="1">
    <location>
        <begin position="427"/>
        <end position="442"/>
    </location>
</feature>
<feature type="signal peptide" evidence="3">
    <location>
        <begin position="1"/>
        <end position="21"/>
    </location>
</feature>
<feature type="region of interest" description="Disordered" evidence="1">
    <location>
        <begin position="122"/>
        <end position="447"/>
    </location>
</feature>
<feature type="transmembrane region" description="Helical" evidence="2">
    <location>
        <begin position="663"/>
        <end position="684"/>
    </location>
</feature>
<dbReference type="PANTHER" id="PTHR35778">
    <property type="entry name" value="SIGNALING MUCIN HKR1-RELATED"/>
    <property type="match status" value="1"/>
</dbReference>
<keyword evidence="2" id="KW-1133">Transmembrane helix</keyword>
<feature type="compositionally biased region" description="Low complexity" evidence="1">
    <location>
        <begin position="163"/>
        <end position="185"/>
    </location>
</feature>
<organism evidence="4 5">
    <name type="scientific">Lomentospora prolificans</name>
    <dbReference type="NCBI Taxonomy" id="41688"/>
    <lineage>
        <taxon>Eukaryota</taxon>
        <taxon>Fungi</taxon>
        <taxon>Dikarya</taxon>
        <taxon>Ascomycota</taxon>
        <taxon>Pezizomycotina</taxon>
        <taxon>Sordariomycetes</taxon>
        <taxon>Hypocreomycetidae</taxon>
        <taxon>Microascales</taxon>
        <taxon>Microascaceae</taxon>
        <taxon>Lomentospora</taxon>
    </lineage>
</organism>
<dbReference type="EMBL" id="NLAX01000010">
    <property type="protein sequence ID" value="PKS08812.1"/>
    <property type="molecule type" value="Genomic_DNA"/>
</dbReference>
<dbReference type="Proteomes" id="UP000233524">
    <property type="component" value="Unassembled WGS sequence"/>
</dbReference>
<dbReference type="GO" id="GO:0005576">
    <property type="term" value="C:extracellular region"/>
    <property type="evidence" value="ECO:0007669"/>
    <property type="project" value="TreeGrafter"/>
</dbReference>
<proteinExistence type="predicted"/>
<dbReference type="GO" id="GO:0005886">
    <property type="term" value="C:plasma membrane"/>
    <property type="evidence" value="ECO:0007669"/>
    <property type="project" value="InterPro"/>
</dbReference>
<dbReference type="InterPro" id="IPR039295">
    <property type="entry name" value="MSB2"/>
</dbReference>
<dbReference type="AlphaFoldDB" id="A0A2N3N8W6"/>
<feature type="compositionally biased region" description="Pro residues" evidence="1">
    <location>
        <begin position="385"/>
        <end position="404"/>
    </location>
</feature>
<evidence type="ECO:0000313" key="5">
    <source>
        <dbReference type="Proteomes" id="UP000233524"/>
    </source>
</evidence>
<dbReference type="GO" id="GO:0030427">
    <property type="term" value="C:site of polarized growth"/>
    <property type="evidence" value="ECO:0007669"/>
    <property type="project" value="TreeGrafter"/>
</dbReference>
<keyword evidence="2" id="KW-0812">Transmembrane</keyword>
<dbReference type="GO" id="GO:0001402">
    <property type="term" value="P:signal transduction involved in filamentous growth"/>
    <property type="evidence" value="ECO:0007669"/>
    <property type="project" value="TreeGrafter"/>
</dbReference>
<feature type="compositionally biased region" description="Polar residues" evidence="1">
    <location>
        <begin position="124"/>
        <end position="137"/>
    </location>
</feature>
<dbReference type="STRING" id="41688.A0A2N3N8W6"/>
<feature type="region of interest" description="Disordered" evidence="1">
    <location>
        <begin position="41"/>
        <end position="78"/>
    </location>
</feature>
<gene>
    <name evidence="4" type="ORF">jhhlp_003421</name>
</gene>
<dbReference type="GO" id="GO:0009986">
    <property type="term" value="C:cell surface"/>
    <property type="evidence" value="ECO:0007669"/>
    <property type="project" value="TreeGrafter"/>
</dbReference>
<reference evidence="4 5" key="1">
    <citation type="journal article" date="2017" name="G3 (Bethesda)">
        <title>First Draft Genome Sequence of the Pathogenic Fungus Lomentospora prolificans (Formerly Scedosporium prolificans).</title>
        <authorList>
            <person name="Luo R."/>
            <person name="Zimin A."/>
            <person name="Workman R."/>
            <person name="Fan Y."/>
            <person name="Pertea G."/>
            <person name="Grossman N."/>
            <person name="Wear M.P."/>
            <person name="Jia B."/>
            <person name="Miller H."/>
            <person name="Casadevall A."/>
            <person name="Timp W."/>
            <person name="Zhang S.X."/>
            <person name="Salzberg S.L."/>
        </authorList>
    </citation>
    <scope>NUCLEOTIDE SEQUENCE [LARGE SCALE GENOMIC DNA]</scope>
    <source>
        <strain evidence="4 5">JHH-5317</strain>
    </source>
</reference>
<comment type="caution">
    <text evidence="4">The sequence shown here is derived from an EMBL/GenBank/DDBJ whole genome shotgun (WGS) entry which is preliminary data.</text>
</comment>
<protein>
    <submittedName>
        <fullName evidence="4">Uncharacterized protein</fullName>
    </submittedName>
</protein>
<feature type="compositionally biased region" description="Polar residues" evidence="1">
    <location>
        <begin position="339"/>
        <end position="350"/>
    </location>
</feature>
<dbReference type="VEuPathDB" id="FungiDB:jhhlp_003421"/>
<feature type="compositionally biased region" description="Polar residues" evidence="1">
    <location>
        <begin position="641"/>
        <end position="659"/>
    </location>
</feature>
<name>A0A2N3N8W6_9PEZI</name>
<keyword evidence="5" id="KW-1185">Reference proteome</keyword>
<dbReference type="GO" id="GO:0007232">
    <property type="term" value="P:osmosensory signaling pathway via Sho1 osmosensor"/>
    <property type="evidence" value="ECO:0007669"/>
    <property type="project" value="InterPro"/>
</dbReference>
<feature type="chain" id="PRO_5014600089" evidence="3">
    <location>
        <begin position="22"/>
        <end position="772"/>
    </location>
</feature>
<dbReference type="PRINTS" id="PR01217">
    <property type="entry name" value="PRICHEXTENSN"/>
</dbReference>
<feature type="compositionally biased region" description="Acidic residues" evidence="1">
    <location>
        <begin position="221"/>
        <end position="232"/>
    </location>
</feature>
<evidence type="ECO:0000256" key="2">
    <source>
        <dbReference type="SAM" id="Phobius"/>
    </source>
</evidence>
<dbReference type="PANTHER" id="PTHR35778:SF1">
    <property type="entry name" value="SIGNALING MUCIN HKR1-RELATED"/>
    <property type="match status" value="1"/>
</dbReference>
<dbReference type="GO" id="GO:0030010">
    <property type="term" value="P:establishment of cell polarity"/>
    <property type="evidence" value="ECO:0007669"/>
    <property type="project" value="TreeGrafter"/>
</dbReference>
<evidence type="ECO:0000256" key="1">
    <source>
        <dbReference type="SAM" id="MobiDB-lite"/>
    </source>
</evidence>